<comment type="pathway">
    <text evidence="1">Protein modification; protein ubiquitination.</text>
</comment>
<keyword evidence="6" id="KW-1185">Reference proteome</keyword>
<reference evidence="5" key="2">
    <citation type="submission" date="2021-12" db="EMBL/GenBank/DDBJ databases">
        <title>Resequencing data analysis of finger millet.</title>
        <authorList>
            <person name="Hatakeyama M."/>
            <person name="Aluri S."/>
            <person name="Balachadran M.T."/>
            <person name="Sivarajan S.R."/>
            <person name="Poveda L."/>
            <person name="Shimizu-Inatsugi R."/>
            <person name="Schlapbach R."/>
            <person name="Sreeman S.M."/>
            <person name="Shimizu K.K."/>
        </authorList>
    </citation>
    <scope>NUCLEOTIDE SEQUENCE</scope>
</reference>
<evidence type="ECO:0000259" key="3">
    <source>
        <dbReference type="Pfam" id="PF00651"/>
    </source>
</evidence>
<sequence length="127" mass="14158">MEPFVFESLLHFVYTDRIKVDRGRADKNNVLMIHQHLLVAADRYGLDSLKAMCEAELCDGVDVQTVGTTLALAEQHQCLRLKDACTTFIASSRGVLGAVLKTDGFKHFIESCPFAMKDILDKIAKNN</sequence>
<dbReference type="InterPro" id="IPR056423">
    <property type="entry name" value="BACK_BPM_SPOP"/>
</dbReference>
<comment type="caution">
    <text evidence="5">The sequence shown here is derived from an EMBL/GenBank/DDBJ whole genome shotgun (WGS) entry which is preliminary data.</text>
</comment>
<dbReference type="Gene3D" id="3.30.710.10">
    <property type="entry name" value="Potassium Channel Kv1.1, Chain A"/>
    <property type="match status" value="1"/>
</dbReference>
<dbReference type="InterPro" id="IPR000210">
    <property type="entry name" value="BTB/POZ_dom"/>
</dbReference>
<dbReference type="InterPro" id="IPR045005">
    <property type="entry name" value="BPM1-6"/>
</dbReference>
<dbReference type="EMBL" id="BQKI01000009">
    <property type="protein sequence ID" value="GJN01696.1"/>
    <property type="molecule type" value="Genomic_DNA"/>
</dbReference>
<gene>
    <name evidence="5" type="primary">ga18977</name>
    <name evidence="5" type="ORF">PR202_ga18977</name>
</gene>
<comment type="similarity">
    <text evidence="2">Belongs to the Tdpoz family.</text>
</comment>
<dbReference type="SUPFAM" id="SSF54695">
    <property type="entry name" value="POZ domain"/>
    <property type="match status" value="1"/>
</dbReference>
<feature type="domain" description="BTB" evidence="3">
    <location>
        <begin position="1"/>
        <end position="59"/>
    </location>
</feature>
<name>A0AAV5CU87_ELECO</name>
<dbReference type="Pfam" id="PF00651">
    <property type="entry name" value="BTB"/>
    <property type="match status" value="1"/>
</dbReference>
<reference evidence="5" key="1">
    <citation type="journal article" date="2018" name="DNA Res.">
        <title>Multiple hybrid de novo genome assembly of finger millet, an orphan allotetraploid crop.</title>
        <authorList>
            <person name="Hatakeyama M."/>
            <person name="Aluri S."/>
            <person name="Balachadran M.T."/>
            <person name="Sivarajan S.R."/>
            <person name="Patrignani A."/>
            <person name="Gruter S."/>
            <person name="Poveda L."/>
            <person name="Shimizu-Inatsugi R."/>
            <person name="Baeten J."/>
            <person name="Francoijs K.J."/>
            <person name="Nataraja K.N."/>
            <person name="Reddy Y.A.N."/>
            <person name="Phadnis S."/>
            <person name="Ravikumar R.L."/>
            <person name="Schlapbach R."/>
            <person name="Sreeman S.M."/>
            <person name="Shimizu K.K."/>
        </authorList>
    </citation>
    <scope>NUCLEOTIDE SEQUENCE</scope>
</reference>
<dbReference type="GO" id="GO:0016567">
    <property type="term" value="P:protein ubiquitination"/>
    <property type="evidence" value="ECO:0007669"/>
    <property type="project" value="InterPro"/>
</dbReference>
<dbReference type="PANTHER" id="PTHR26379">
    <property type="entry name" value="BTB/POZ AND MATH DOMAIN-CONTAINING PROTEIN 1"/>
    <property type="match status" value="1"/>
</dbReference>
<evidence type="ECO:0000259" key="4">
    <source>
        <dbReference type="Pfam" id="PF24570"/>
    </source>
</evidence>
<dbReference type="Proteomes" id="UP001054889">
    <property type="component" value="Unassembled WGS sequence"/>
</dbReference>
<evidence type="ECO:0000313" key="5">
    <source>
        <dbReference type="EMBL" id="GJN01696.1"/>
    </source>
</evidence>
<dbReference type="AlphaFoldDB" id="A0AAV5CU87"/>
<dbReference type="Gene3D" id="1.25.40.420">
    <property type="match status" value="1"/>
</dbReference>
<dbReference type="PANTHER" id="PTHR26379:SF187">
    <property type="entry name" value="OS07G0655300 PROTEIN"/>
    <property type="match status" value="1"/>
</dbReference>
<evidence type="ECO:0000256" key="1">
    <source>
        <dbReference type="ARBA" id="ARBA00004906"/>
    </source>
</evidence>
<proteinExistence type="inferred from homology"/>
<evidence type="ECO:0000256" key="2">
    <source>
        <dbReference type="ARBA" id="ARBA00010846"/>
    </source>
</evidence>
<evidence type="ECO:0000313" key="6">
    <source>
        <dbReference type="Proteomes" id="UP001054889"/>
    </source>
</evidence>
<evidence type="ECO:0008006" key="7">
    <source>
        <dbReference type="Google" id="ProtNLM"/>
    </source>
</evidence>
<accession>A0AAV5CU87</accession>
<dbReference type="Pfam" id="PF24570">
    <property type="entry name" value="BACK_BPM_SPOP"/>
    <property type="match status" value="1"/>
</dbReference>
<protein>
    <recommendedName>
        <fullName evidence="7">BTB domain-containing protein</fullName>
    </recommendedName>
</protein>
<feature type="domain" description="BPM/SPOP BACK" evidence="4">
    <location>
        <begin position="65"/>
        <end position="120"/>
    </location>
</feature>
<dbReference type="InterPro" id="IPR011333">
    <property type="entry name" value="SKP1/BTB/POZ_sf"/>
</dbReference>
<organism evidence="5 6">
    <name type="scientific">Eleusine coracana subsp. coracana</name>
    <dbReference type="NCBI Taxonomy" id="191504"/>
    <lineage>
        <taxon>Eukaryota</taxon>
        <taxon>Viridiplantae</taxon>
        <taxon>Streptophyta</taxon>
        <taxon>Embryophyta</taxon>
        <taxon>Tracheophyta</taxon>
        <taxon>Spermatophyta</taxon>
        <taxon>Magnoliopsida</taxon>
        <taxon>Liliopsida</taxon>
        <taxon>Poales</taxon>
        <taxon>Poaceae</taxon>
        <taxon>PACMAD clade</taxon>
        <taxon>Chloridoideae</taxon>
        <taxon>Cynodonteae</taxon>
        <taxon>Eleusininae</taxon>
        <taxon>Eleusine</taxon>
    </lineage>
</organism>